<reference evidence="8 9" key="1">
    <citation type="submission" date="2015-12" db="EMBL/GenBank/DDBJ databases">
        <title>Diversity of Burkholderia near neighbor genomes.</title>
        <authorList>
            <person name="Sahl J."/>
            <person name="Wagner D."/>
            <person name="Keim P."/>
        </authorList>
    </citation>
    <scope>NUCLEOTIDE SEQUENCE [LARGE SCALE GENOMIC DNA]</scope>
    <source>
        <strain evidence="8 9">BDU8</strain>
    </source>
</reference>
<dbReference type="InterPro" id="IPR051018">
    <property type="entry name" value="Bacteriophage_GH24"/>
</dbReference>
<dbReference type="AlphaFoldDB" id="A0A1B4FY91"/>
<keyword evidence="3 7" id="KW-0081">Bacteriolytic enzyme</keyword>
<comment type="similarity">
    <text evidence="7">Belongs to the glycosyl hydrolase 24 family.</text>
</comment>
<keyword evidence="5" id="KW-1035">Host cytoplasm</keyword>
<evidence type="ECO:0000256" key="5">
    <source>
        <dbReference type="ARBA" id="ARBA00023200"/>
    </source>
</evidence>
<dbReference type="GO" id="GO:0031640">
    <property type="term" value="P:killing of cells of another organism"/>
    <property type="evidence" value="ECO:0007669"/>
    <property type="project" value="UniProtKB-KW"/>
</dbReference>
<dbReference type="SUPFAM" id="SSF53955">
    <property type="entry name" value="Lysozyme-like"/>
    <property type="match status" value="1"/>
</dbReference>
<dbReference type="InterPro" id="IPR023346">
    <property type="entry name" value="Lysozyme-like_dom_sf"/>
</dbReference>
<dbReference type="PANTHER" id="PTHR38107:SF3">
    <property type="entry name" value="LYSOZYME RRRD-RELATED"/>
    <property type="match status" value="1"/>
</dbReference>
<evidence type="ECO:0000313" key="8">
    <source>
        <dbReference type="EMBL" id="AOJ08674.1"/>
    </source>
</evidence>
<proteinExistence type="inferred from homology"/>
<dbReference type="GO" id="GO:0003796">
    <property type="term" value="F:lysozyme activity"/>
    <property type="evidence" value="ECO:0007669"/>
    <property type="project" value="UniProtKB-EC"/>
</dbReference>
<keyword evidence="2 7" id="KW-0929">Antimicrobial</keyword>
<dbReference type="HAMAP" id="MF_04110">
    <property type="entry name" value="ENDOLYSIN_T4"/>
    <property type="match status" value="1"/>
</dbReference>
<evidence type="ECO:0000256" key="1">
    <source>
        <dbReference type="ARBA" id="ARBA00000632"/>
    </source>
</evidence>
<dbReference type="GO" id="GO:0009253">
    <property type="term" value="P:peptidoglycan catabolic process"/>
    <property type="evidence" value="ECO:0007669"/>
    <property type="project" value="InterPro"/>
</dbReference>
<evidence type="ECO:0000256" key="4">
    <source>
        <dbReference type="ARBA" id="ARBA00022801"/>
    </source>
</evidence>
<dbReference type="GO" id="GO:0016998">
    <property type="term" value="P:cell wall macromolecule catabolic process"/>
    <property type="evidence" value="ECO:0007669"/>
    <property type="project" value="InterPro"/>
</dbReference>
<comment type="catalytic activity">
    <reaction evidence="1 7">
        <text>Hydrolysis of (1-&gt;4)-beta-linkages between N-acetylmuramic acid and N-acetyl-D-glucosamine residues in a peptidoglycan and between N-acetyl-D-glucosamine residues in chitodextrins.</text>
        <dbReference type="EC" id="3.2.1.17"/>
    </reaction>
</comment>
<sequence>MKQQRLSPAGCNLIEDFESDRLEAYPDPATGGAPWTIGRGHTGPDVYKGLKITQAVSDMLFAQDIRTRGEDIINDFDLELTQSQFDALVSFVFNIGPGKPGVKDGLVYLRSGGSSTLLRKLRAKDYAGAAEQFLLWDKAGGKPMAGLTRRRRAERTLFLTAS</sequence>
<evidence type="ECO:0000256" key="3">
    <source>
        <dbReference type="ARBA" id="ARBA00022638"/>
    </source>
</evidence>
<dbReference type="Proteomes" id="UP000067711">
    <property type="component" value="Chromosome 1"/>
</dbReference>
<protein>
    <recommendedName>
        <fullName evidence="7">Lysozyme</fullName>
        <ecNumber evidence="7">3.2.1.17</ecNumber>
    </recommendedName>
</protein>
<dbReference type="Gene3D" id="1.10.530.40">
    <property type="match status" value="1"/>
</dbReference>
<dbReference type="InterPro" id="IPR002196">
    <property type="entry name" value="Glyco_hydro_24"/>
</dbReference>
<keyword evidence="6 7" id="KW-0326">Glycosidase</keyword>
<dbReference type="Pfam" id="PF00959">
    <property type="entry name" value="Phage_lysozyme"/>
    <property type="match status" value="1"/>
</dbReference>
<dbReference type="InterPro" id="IPR033907">
    <property type="entry name" value="Endolysin_autolysin"/>
</dbReference>
<dbReference type="EC" id="3.2.1.17" evidence="7"/>
<dbReference type="RefSeq" id="WP_017880473.1">
    <property type="nucleotide sequence ID" value="NZ_CP013389.1"/>
</dbReference>
<evidence type="ECO:0000256" key="6">
    <source>
        <dbReference type="ARBA" id="ARBA00023295"/>
    </source>
</evidence>
<name>A0A1B4FY91_9BURK</name>
<evidence type="ECO:0000313" key="9">
    <source>
        <dbReference type="Proteomes" id="UP000067711"/>
    </source>
</evidence>
<evidence type="ECO:0000256" key="2">
    <source>
        <dbReference type="ARBA" id="ARBA00022529"/>
    </source>
</evidence>
<organism evidence="8 9">
    <name type="scientific">Burkholderia mayonis</name>
    <dbReference type="NCBI Taxonomy" id="1385591"/>
    <lineage>
        <taxon>Bacteria</taxon>
        <taxon>Pseudomonadati</taxon>
        <taxon>Pseudomonadota</taxon>
        <taxon>Betaproteobacteria</taxon>
        <taxon>Burkholderiales</taxon>
        <taxon>Burkholderiaceae</taxon>
        <taxon>Burkholderia</taxon>
        <taxon>pseudomallei group</taxon>
    </lineage>
</organism>
<dbReference type="InterPro" id="IPR023347">
    <property type="entry name" value="Lysozyme_dom_sf"/>
</dbReference>
<dbReference type="CDD" id="cd00737">
    <property type="entry name" value="lyz_endolysin_autolysin"/>
    <property type="match status" value="1"/>
</dbReference>
<evidence type="ECO:0000256" key="7">
    <source>
        <dbReference type="RuleBase" id="RU003788"/>
    </source>
</evidence>
<dbReference type="InterPro" id="IPR034690">
    <property type="entry name" value="Endolysin_T4_type"/>
</dbReference>
<gene>
    <name evidence="8" type="ORF">WS71_14715</name>
</gene>
<keyword evidence="4 7" id="KW-0378">Hydrolase</keyword>
<dbReference type="EMBL" id="CP013389">
    <property type="protein sequence ID" value="AOJ08674.1"/>
    <property type="molecule type" value="Genomic_DNA"/>
</dbReference>
<dbReference type="GO" id="GO:0042742">
    <property type="term" value="P:defense response to bacterium"/>
    <property type="evidence" value="ECO:0007669"/>
    <property type="project" value="UniProtKB-KW"/>
</dbReference>
<dbReference type="PANTHER" id="PTHR38107">
    <property type="match status" value="1"/>
</dbReference>
<accession>A0A1B4FY91</accession>